<evidence type="ECO:0000256" key="2">
    <source>
        <dbReference type="ARBA" id="ARBA00023015"/>
    </source>
</evidence>
<sequence length="231" mass="24840">MEMRAGEAPRQLLPPGFRFHPTDVEVLLQYLRRKALSRPLPAAVIPVVDAAALPDPWDLPGASEGEAAYFFSLRQAPTSAGGGRRRRAASGYWKATGKEKPVLVQLQGPSGSGSGKQVLVGVKTALKYHRGKARSSRTEWVMHEYRLAGAAADQKQSANGSQGCEWVVCRVSLKSRARRPASAGDGETTAAEHLQDYAGDHHHPSSPSSSCVTDTCHASDHQEEVSSSCQK</sequence>
<dbReference type="Proteomes" id="UP001231189">
    <property type="component" value="Unassembled WGS sequence"/>
</dbReference>
<keyword evidence="3" id="KW-0238">DNA-binding</keyword>
<feature type="region of interest" description="Disordered" evidence="6">
    <location>
        <begin position="177"/>
        <end position="231"/>
    </location>
</feature>
<keyword evidence="9" id="KW-1185">Reference proteome</keyword>
<proteinExistence type="predicted"/>
<dbReference type="InterPro" id="IPR003441">
    <property type="entry name" value="NAC-dom"/>
</dbReference>
<keyword evidence="5" id="KW-0539">Nucleus</keyword>
<evidence type="ECO:0000256" key="1">
    <source>
        <dbReference type="ARBA" id="ARBA00004123"/>
    </source>
</evidence>
<evidence type="ECO:0000256" key="6">
    <source>
        <dbReference type="SAM" id="MobiDB-lite"/>
    </source>
</evidence>
<organism evidence="8 9">
    <name type="scientific">Lolium multiflorum</name>
    <name type="common">Italian ryegrass</name>
    <name type="synonym">Lolium perenne subsp. multiflorum</name>
    <dbReference type="NCBI Taxonomy" id="4521"/>
    <lineage>
        <taxon>Eukaryota</taxon>
        <taxon>Viridiplantae</taxon>
        <taxon>Streptophyta</taxon>
        <taxon>Embryophyta</taxon>
        <taxon>Tracheophyta</taxon>
        <taxon>Spermatophyta</taxon>
        <taxon>Magnoliopsida</taxon>
        <taxon>Liliopsida</taxon>
        <taxon>Poales</taxon>
        <taxon>Poaceae</taxon>
        <taxon>BOP clade</taxon>
        <taxon>Pooideae</taxon>
        <taxon>Poodae</taxon>
        <taxon>Poeae</taxon>
        <taxon>Poeae Chloroplast Group 2 (Poeae type)</taxon>
        <taxon>Loliodinae</taxon>
        <taxon>Loliinae</taxon>
        <taxon>Lolium</taxon>
    </lineage>
</organism>
<dbReference type="EMBL" id="JAUUTY010000005">
    <property type="protein sequence ID" value="KAK1632196.1"/>
    <property type="molecule type" value="Genomic_DNA"/>
</dbReference>
<protein>
    <recommendedName>
        <fullName evidence="7">NAC domain-containing protein</fullName>
    </recommendedName>
</protein>
<dbReference type="GO" id="GO:0005634">
    <property type="term" value="C:nucleus"/>
    <property type="evidence" value="ECO:0007669"/>
    <property type="project" value="UniProtKB-SubCell"/>
</dbReference>
<dbReference type="GO" id="GO:0006355">
    <property type="term" value="P:regulation of DNA-templated transcription"/>
    <property type="evidence" value="ECO:0007669"/>
    <property type="project" value="InterPro"/>
</dbReference>
<feature type="domain" description="NAC" evidence="7">
    <location>
        <begin position="13"/>
        <end position="174"/>
    </location>
</feature>
<comment type="caution">
    <text evidence="8">The sequence shown here is derived from an EMBL/GenBank/DDBJ whole genome shotgun (WGS) entry which is preliminary data.</text>
</comment>
<keyword evidence="4" id="KW-0804">Transcription</keyword>
<name>A0AAD8RUV3_LOLMU</name>
<evidence type="ECO:0000256" key="4">
    <source>
        <dbReference type="ARBA" id="ARBA00023163"/>
    </source>
</evidence>
<dbReference type="Pfam" id="PF02365">
    <property type="entry name" value="NAM"/>
    <property type="match status" value="1"/>
</dbReference>
<dbReference type="InterPro" id="IPR036093">
    <property type="entry name" value="NAC_dom_sf"/>
</dbReference>
<evidence type="ECO:0000313" key="8">
    <source>
        <dbReference type="EMBL" id="KAK1632196.1"/>
    </source>
</evidence>
<evidence type="ECO:0000256" key="3">
    <source>
        <dbReference type="ARBA" id="ARBA00023125"/>
    </source>
</evidence>
<dbReference type="PANTHER" id="PTHR31719">
    <property type="entry name" value="NAC TRANSCRIPTION FACTOR 56"/>
    <property type="match status" value="1"/>
</dbReference>
<dbReference type="Gene3D" id="2.170.150.80">
    <property type="entry name" value="NAC domain"/>
    <property type="match status" value="1"/>
</dbReference>
<dbReference type="AlphaFoldDB" id="A0AAD8RUV3"/>
<gene>
    <name evidence="8" type="ORF">QYE76_006511</name>
</gene>
<dbReference type="GO" id="GO:0003677">
    <property type="term" value="F:DNA binding"/>
    <property type="evidence" value="ECO:0007669"/>
    <property type="project" value="UniProtKB-KW"/>
</dbReference>
<dbReference type="PANTHER" id="PTHR31719:SF103">
    <property type="entry name" value="OS09G0509100 PROTEIN"/>
    <property type="match status" value="1"/>
</dbReference>
<comment type="subcellular location">
    <subcellularLocation>
        <location evidence="1">Nucleus</location>
    </subcellularLocation>
</comment>
<evidence type="ECO:0000256" key="5">
    <source>
        <dbReference type="ARBA" id="ARBA00023242"/>
    </source>
</evidence>
<evidence type="ECO:0000259" key="7">
    <source>
        <dbReference type="PROSITE" id="PS51005"/>
    </source>
</evidence>
<evidence type="ECO:0000313" key="9">
    <source>
        <dbReference type="Proteomes" id="UP001231189"/>
    </source>
</evidence>
<accession>A0AAD8RUV3</accession>
<dbReference type="SUPFAM" id="SSF101941">
    <property type="entry name" value="NAC domain"/>
    <property type="match status" value="1"/>
</dbReference>
<feature type="compositionally biased region" description="Basic and acidic residues" evidence="6">
    <location>
        <begin position="193"/>
        <end position="203"/>
    </location>
</feature>
<reference evidence="8" key="1">
    <citation type="submission" date="2023-07" db="EMBL/GenBank/DDBJ databases">
        <title>A chromosome-level genome assembly of Lolium multiflorum.</title>
        <authorList>
            <person name="Chen Y."/>
            <person name="Copetti D."/>
            <person name="Kolliker R."/>
            <person name="Studer B."/>
        </authorList>
    </citation>
    <scope>NUCLEOTIDE SEQUENCE</scope>
    <source>
        <strain evidence="8">02402/16</strain>
        <tissue evidence="8">Leaf</tissue>
    </source>
</reference>
<dbReference type="PROSITE" id="PS51005">
    <property type="entry name" value="NAC"/>
    <property type="match status" value="1"/>
</dbReference>
<keyword evidence="2" id="KW-0805">Transcription regulation</keyword>